<keyword evidence="8" id="KW-0732">Signal</keyword>
<keyword evidence="5 6" id="KW-0961">Cell wall biogenesis/degradation</keyword>
<organism evidence="10 11">
    <name type="scientific">Corynebacterium pilbarense</name>
    <dbReference type="NCBI Taxonomy" id="1288393"/>
    <lineage>
        <taxon>Bacteria</taxon>
        <taxon>Bacillati</taxon>
        <taxon>Actinomycetota</taxon>
        <taxon>Actinomycetes</taxon>
        <taxon>Mycobacteriales</taxon>
        <taxon>Corynebacteriaceae</taxon>
        <taxon>Corynebacterium</taxon>
    </lineage>
</organism>
<evidence type="ECO:0000256" key="4">
    <source>
        <dbReference type="ARBA" id="ARBA00022984"/>
    </source>
</evidence>
<feature type="region of interest" description="Disordered" evidence="7">
    <location>
        <begin position="112"/>
        <end position="152"/>
    </location>
</feature>
<dbReference type="GO" id="GO:0016740">
    <property type="term" value="F:transferase activity"/>
    <property type="evidence" value="ECO:0007669"/>
    <property type="project" value="UniProtKB-KW"/>
</dbReference>
<feature type="domain" description="L,D-TPase catalytic" evidence="9">
    <location>
        <begin position="159"/>
        <end position="267"/>
    </location>
</feature>
<evidence type="ECO:0000259" key="9">
    <source>
        <dbReference type="PROSITE" id="PS52029"/>
    </source>
</evidence>
<dbReference type="GO" id="GO:0008360">
    <property type="term" value="P:regulation of cell shape"/>
    <property type="evidence" value="ECO:0007669"/>
    <property type="project" value="UniProtKB-UniRule"/>
</dbReference>
<evidence type="ECO:0000256" key="2">
    <source>
        <dbReference type="ARBA" id="ARBA00022679"/>
    </source>
</evidence>
<evidence type="ECO:0000256" key="7">
    <source>
        <dbReference type="SAM" id="MobiDB-lite"/>
    </source>
</evidence>
<dbReference type="AlphaFoldDB" id="A0A9Q4NQT7"/>
<keyword evidence="3 6" id="KW-0133">Cell shape</keyword>
<gene>
    <name evidence="10" type="ORF">NUW87_02460</name>
</gene>
<dbReference type="GO" id="GO:0071972">
    <property type="term" value="F:peptidoglycan L,D-transpeptidase activity"/>
    <property type="evidence" value="ECO:0007669"/>
    <property type="project" value="TreeGrafter"/>
</dbReference>
<feature type="chain" id="PRO_5040191183" evidence="8">
    <location>
        <begin position="39"/>
        <end position="267"/>
    </location>
</feature>
<evidence type="ECO:0000256" key="6">
    <source>
        <dbReference type="PROSITE-ProRule" id="PRU01373"/>
    </source>
</evidence>
<dbReference type="GO" id="GO:0005576">
    <property type="term" value="C:extracellular region"/>
    <property type="evidence" value="ECO:0007669"/>
    <property type="project" value="TreeGrafter"/>
</dbReference>
<reference evidence="10" key="1">
    <citation type="submission" date="2022-08" db="EMBL/GenBank/DDBJ databases">
        <title>Corynebacterium sp. nov., isolated from clinical breast specimens.</title>
        <authorList>
            <person name="Zhang T."/>
        </authorList>
    </citation>
    <scope>NUCLEOTIDE SEQUENCE</scope>
    <source>
        <strain evidence="10">CCUG 57942</strain>
    </source>
</reference>
<dbReference type="Gene3D" id="2.40.440.10">
    <property type="entry name" value="L,D-transpeptidase catalytic domain-like"/>
    <property type="match status" value="1"/>
</dbReference>
<protein>
    <submittedName>
        <fullName evidence="10">L,D-transpeptidase</fullName>
    </submittedName>
</protein>
<evidence type="ECO:0000256" key="3">
    <source>
        <dbReference type="ARBA" id="ARBA00022960"/>
    </source>
</evidence>
<dbReference type="Proteomes" id="UP001071110">
    <property type="component" value="Unassembled WGS sequence"/>
</dbReference>
<keyword evidence="11" id="KW-1185">Reference proteome</keyword>
<comment type="caution">
    <text evidence="10">The sequence shown here is derived from an EMBL/GenBank/DDBJ whole genome shotgun (WGS) entry which is preliminary data.</text>
</comment>
<dbReference type="InterPro" id="IPR038063">
    <property type="entry name" value="Transpep_catalytic_dom"/>
</dbReference>
<keyword evidence="2" id="KW-0808">Transferase</keyword>
<dbReference type="InterPro" id="IPR050979">
    <property type="entry name" value="LD-transpeptidase"/>
</dbReference>
<dbReference type="PANTHER" id="PTHR30582:SF2">
    <property type="entry name" value="L,D-TRANSPEPTIDASE YCIB-RELATED"/>
    <property type="match status" value="1"/>
</dbReference>
<feature type="signal peptide" evidence="8">
    <location>
        <begin position="1"/>
        <end position="38"/>
    </location>
</feature>
<name>A0A9Q4NQT7_9CORY</name>
<evidence type="ECO:0000256" key="1">
    <source>
        <dbReference type="ARBA" id="ARBA00004752"/>
    </source>
</evidence>
<dbReference type="EMBL" id="JANRML010000002">
    <property type="protein sequence ID" value="MCZ2220238.1"/>
    <property type="molecule type" value="Genomic_DNA"/>
</dbReference>
<dbReference type="InterPro" id="IPR005490">
    <property type="entry name" value="LD_TPept_cat_dom"/>
</dbReference>
<comment type="pathway">
    <text evidence="1 6">Cell wall biogenesis; peptidoglycan biosynthesis.</text>
</comment>
<dbReference type="PROSITE" id="PS52029">
    <property type="entry name" value="LD_TPASE"/>
    <property type="match status" value="1"/>
</dbReference>
<sequence>MSYRPRHAKQSPLKRRATTFAAGLGVVASLAAPVNAQAAPAQNPVAMSSLDSLSNQATSSFGNLDKSARETAWNIRNGLRQQADGLAAINPELPAKAKKRIDEILETFFPGLIAEKTPKPKPKPAPAPKPEPAPAPAQEPAPQQNPRGDFNYGPCPADAKVCVDIDGRRSWLQNNGVMYYQSGLIGPGKPGQETPRGTFYVNRKVKDEISWEFGNAPMPYATYFTYNGIAFHQGDPNYLSNGCVRMYRGDAERYFNDLQIGDKVYVF</sequence>
<dbReference type="GO" id="GO:0071555">
    <property type="term" value="P:cell wall organization"/>
    <property type="evidence" value="ECO:0007669"/>
    <property type="project" value="UniProtKB-UniRule"/>
</dbReference>
<dbReference type="Pfam" id="PF03734">
    <property type="entry name" value="YkuD"/>
    <property type="match status" value="1"/>
</dbReference>
<evidence type="ECO:0000313" key="11">
    <source>
        <dbReference type="Proteomes" id="UP001071110"/>
    </source>
</evidence>
<dbReference type="GO" id="GO:0018104">
    <property type="term" value="P:peptidoglycan-protein cross-linking"/>
    <property type="evidence" value="ECO:0007669"/>
    <property type="project" value="TreeGrafter"/>
</dbReference>
<keyword evidence="4 6" id="KW-0573">Peptidoglycan synthesis</keyword>
<feature type="compositionally biased region" description="Pro residues" evidence="7">
    <location>
        <begin position="123"/>
        <end position="139"/>
    </location>
</feature>
<feature type="active site" description="Nucleophile" evidence="6">
    <location>
        <position position="243"/>
    </location>
</feature>
<dbReference type="PANTHER" id="PTHR30582">
    <property type="entry name" value="L,D-TRANSPEPTIDASE"/>
    <property type="match status" value="1"/>
</dbReference>
<proteinExistence type="predicted"/>
<dbReference type="SUPFAM" id="SSF141523">
    <property type="entry name" value="L,D-transpeptidase catalytic domain-like"/>
    <property type="match status" value="1"/>
</dbReference>
<dbReference type="RefSeq" id="WP_269027104.1">
    <property type="nucleotide sequence ID" value="NZ_BAABDP010000005.1"/>
</dbReference>
<evidence type="ECO:0000313" key="10">
    <source>
        <dbReference type="EMBL" id="MCZ2220238.1"/>
    </source>
</evidence>
<evidence type="ECO:0000256" key="5">
    <source>
        <dbReference type="ARBA" id="ARBA00023316"/>
    </source>
</evidence>
<dbReference type="CDD" id="cd16913">
    <property type="entry name" value="YkuD_like"/>
    <property type="match status" value="1"/>
</dbReference>
<feature type="active site" description="Proton donor/acceptor" evidence="6">
    <location>
        <position position="232"/>
    </location>
</feature>
<evidence type="ECO:0000256" key="8">
    <source>
        <dbReference type="SAM" id="SignalP"/>
    </source>
</evidence>
<accession>A0A9Q4NQT7</accession>